<protein>
    <submittedName>
        <fullName evidence="2">Glycosyltransferase</fullName>
    </submittedName>
</protein>
<dbReference type="EMBL" id="JAQGEF010000042">
    <property type="protein sequence ID" value="MDA3616758.1"/>
    <property type="molecule type" value="Genomic_DNA"/>
</dbReference>
<dbReference type="Pfam" id="PF04101">
    <property type="entry name" value="Glyco_tran_28_C"/>
    <property type="match status" value="1"/>
</dbReference>
<accession>A0ABT4UPJ9</accession>
<evidence type="ECO:0000313" key="2">
    <source>
        <dbReference type="EMBL" id="MDA3616758.1"/>
    </source>
</evidence>
<evidence type="ECO:0000313" key="3">
    <source>
        <dbReference type="Proteomes" id="UP001210231"/>
    </source>
</evidence>
<name>A0ABT4UPJ9_9BACT</name>
<evidence type="ECO:0000259" key="1">
    <source>
        <dbReference type="Pfam" id="PF04101"/>
    </source>
</evidence>
<organism evidence="2 3">
    <name type="scientific">Polluticaenibacter yanchengensis</name>
    <dbReference type="NCBI Taxonomy" id="3014562"/>
    <lineage>
        <taxon>Bacteria</taxon>
        <taxon>Pseudomonadati</taxon>
        <taxon>Bacteroidota</taxon>
        <taxon>Chitinophagia</taxon>
        <taxon>Chitinophagales</taxon>
        <taxon>Chitinophagaceae</taxon>
        <taxon>Polluticaenibacter</taxon>
    </lineage>
</organism>
<dbReference type="SUPFAM" id="SSF53756">
    <property type="entry name" value="UDP-Glycosyltransferase/glycogen phosphorylase"/>
    <property type="match status" value="1"/>
</dbReference>
<feature type="domain" description="Glycosyl transferase family 28 C-terminal" evidence="1">
    <location>
        <begin position="268"/>
        <end position="347"/>
    </location>
</feature>
<gene>
    <name evidence="2" type="ORF">O3P16_18245</name>
</gene>
<dbReference type="Gene3D" id="3.40.50.2000">
    <property type="entry name" value="Glycogen Phosphorylase B"/>
    <property type="match status" value="1"/>
</dbReference>
<comment type="caution">
    <text evidence="2">The sequence shown here is derived from an EMBL/GenBank/DDBJ whole genome shotgun (WGS) entry which is preliminary data.</text>
</comment>
<dbReference type="Proteomes" id="UP001210231">
    <property type="component" value="Unassembled WGS sequence"/>
</dbReference>
<sequence>MQNYEFNTANANSLNVLIAPLDWGLGHTTRCIPVVKALLQRHCNVFIACNHWQQSFLERECGNLTYIKLEGYNIQYSKNRLFLKIASQSLKIKKRIKAENKVLEEILTQYNIDWIISDNRYGLFHPKVFSTIITHQLQLQLPGWLSFFQPVANKFIKKYLAHFNNIWVPDNEGQPNMGGCLSHSSHTDLPLVYIGSLGRFKPGIHSPDSAKKVAVILSGIEPQRSILESVIMSQAGTCKDFEFTLVRGTNNGPDTTFTGCKVVNIAGSRELETILNNNSIIICRSGYSSVMDYLPLNKTCIFIPTPGQTEQEYLADYLSAGQLSLAYKQAGFDLEKALKEASGNRLKTFLSVPALETAIDASISYVVKRKNG</sequence>
<keyword evidence="3" id="KW-1185">Reference proteome</keyword>
<reference evidence="2 3" key="1">
    <citation type="submission" date="2022-12" db="EMBL/GenBank/DDBJ databases">
        <title>Chitinophagaceae gen. sp. nov., a new member of the family Chitinophagaceae, isolated from soil in a chemical factory.</title>
        <authorList>
            <person name="Ke Z."/>
        </authorList>
    </citation>
    <scope>NUCLEOTIDE SEQUENCE [LARGE SCALE GENOMIC DNA]</scope>
    <source>
        <strain evidence="2 3">LY-5</strain>
    </source>
</reference>
<dbReference type="InterPro" id="IPR007235">
    <property type="entry name" value="Glyco_trans_28_C"/>
</dbReference>
<proteinExistence type="predicted"/>
<dbReference type="RefSeq" id="WP_407033088.1">
    <property type="nucleotide sequence ID" value="NZ_JAQGEF010000042.1"/>
</dbReference>